<comment type="caution">
    <text evidence="1">The sequence shown here is derived from an EMBL/GenBank/DDBJ whole genome shotgun (WGS) entry which is preliminary data.</text>
</comment>
<dbReference type="EMBL" id="JASCIR010000001">
    <property type="protein sequence ID" value="MDI3384696.1"/>
    <property type="molecule type" value="Genomic_DNA"/>
</dbReference>
<gene>
    <name evidence="1" type="ORF">QIS99_00440</name>
</gene>
<organism evidence="1 2">
    <name type="scientific">Streptomyces solicavernae</name>
    <dbReference type="NCBI Taxonomy" id="3043614"/>
    <lineage>
        <taxon>Bacteria</taxon>
        <taxon>Bacillati</taxon>
        <taxon>Actinomycetota</taxon>
        <taxon>Actinomycetes</taxon>
        <taxon>Kitasatosporales</taxon>
        <taxon>Streptomycetaceae</taxon>
        <taxon>Streptomyces</taxon>
    </lineage>
</organism>
<dbReference type="Proteomes" id="UP001224661">
    <property type="component" value="Unassembled WGS sequence"/>
</dbReference>
<reference evidence="1 2" key="1">
    <citation type="submission" date="2023-05" db="EMBL/GenBank/DDBJ databases">
        <title>Draft genome sequence of Streptomyces sp. B-S-A8 isolated from a cave soil in Thailand.</title>
        <authorList>
            <person name="Chamroensaksri N."/>
            <person name="Muangham S."/>
        </authorList>
    </citation>
    <scope>NUCLEOTIDE SEQUENCE [LARGE SCALE GENOMIC DNA]</scope>
    <source>
        <strain evidence="1 2">B-S-A8</strain>
    </source>
</reference>
<sequence length="74" mass="7864">MKAACLLARGTGQKVDAREGLVEPAGFHLALTVTDRHKALETVDALQAVNLQGDAVTRSVRRDVIRPEGDGRAA</sequence>
<proteinExistence type="predicted"/>
<dbReference type="RefSeq" id="WP_282509199.1">
    <property type="nucleotide sequence ID" value="NZ_JASCIR010000001.1"/>
</dbReference>
<evidence type="ECO:0000313" key="2">
    <source>
        <dbReference type="Proteomes" id="UP001224661"/>
    </source>
</evidence>
<accession>A0ABT6RJV6</accession>
<name>A0ABT6RJV6_9ACTN</name>
<keyword evidence="2" id="KW-1185">Reference proteome</keyword>
<evidence type="ECO:0000313" key="1">
    <source>
        <dbReference type="EMBL" id="MDI3384696.1"/>
    </source>
</evidence>
<protein>
    <submittedName>
        <fullName evidence="1">Uncharacterized protein</fullName>
    </submittedName>
</protein>